<name>A0A2N7VW23_9BURK</name>
<dbReference type="GO" id="GO:0008374">
    <property type="term" value="F:O-acyltransferase activity"/>
    <property type="evidence" value="ECO:0007669"/>
    <property type="project" value="TreeGrafter"/>
</dbReference>
<dbReference type="OrthoDB" id="9815592at2"/>
<evidence type="ECO:0000256" key="2">
    <source>
        <dbReference type="ARBA" id="ARBA00022679"/>
    </source>
</evidence>
<dbReference type="GO" id="GO:0005829">
    <property type="term" value="C:cytosol"/>
    <property type="evidence" value="ECO:0007669"/>
    <property type="project" value="TreeGrafter"/>
</dbReference>
<dbReference type="SUPFAM" id="SSF51161">
    <property type="entry name" value="Trimeric LpxA-like enzymes"/>
    <property type="match status" value="1"/>
</dbReference>
<dbReference type="InterPro" id="IPR011004">
    <property type="entry name" value="Trimer_LpxA-like_sf"/>
</dbReference>
<dbReference type="PANTHER" id="PTHR23416">
    <property type="entry name" value="SIALIC ACID SYNTHASE-RELATED"/>
    <property type="match status" value="1"/>
</dbReference>
<organism evidence="4 5">
    <name type="scientific">Trinickia dabaoshanensis</name>
    <dbReference type="NCBI Taxonomy" id="564714"/>
    <lineage>
        <taxon>Bacteria</taxon>
        <taxon>Pseudomonadati</taxon>
        <taxon>Pseudomonadota</taxon>
        <taxon>Betaproteobacteria</taxon>
        <taxon>Burkholderiales</taxon>
        <taxon>Burkholderiaceae</taxon>
        <taxon>Trinickia</taxon>
    </lineage>
</organism>
<evidence type="ECO:0000256" key="1">
    <source>
        <dbReference type="ARBA" id="ARBA00007274"/>
    </source>
</evidence>
<keyword evidence="2 4" id="KW-0808">Transferase</keyword>
<accession>A0A2N7VW23</accession>
<gene>
    <name evidence="4" type="ORF">C0Z18_08735</name>
</gene>
<feature type="region of interest" description="Disordered" evidence="3">
    <location>
        <begin position="1"/>
        <end position="24"/>
    </location>
</feature>
<dbReference type="EMBL" id="PNYA01000006">
    <property type="protein sequence ID" value="PMS21341.1"/>
    <property type="molecule type" value="Genomic_DNA"/>
</dbReference>
<keyword evidence="5" id="KW-1185">Reference proteome</keyword>
<reference evidence="4 5" key="1">
    <citation type="submission" date="2018-01" db="EMBL/GenBank/DDBJ databases">
        <title>Whole genome analyses suggest that Burkholderia sensu lato contains two further novel genera in the rhizoxinica-symbiotica group Mycetohabitans gen. nov., and Trinickia gen. nov.: implications for the evolution of diazotrophy and nodulation in the Burkholderiaceae.</title>
        <authorList>
            <person name="Estrada-de los Santos P."/>
            <person name="Palmer M."/>
            <person name="Chavez-Ramirez B."/>
            <person name="Beukes C."/>
            <person name="Steenkamp E.T."/>
            <person name="Hirsch A.M."/>
            <person name="Manyaka P."/>
            <person name="Maluk M."/>
            <person name="Lafos M."/>
            <person name="Crook M."/>
            <person name="Gross E."/>
            <person name="Simon M.F."/>
            <person name="Bueno dos Reis Junior F."/>
            <person name="Poole P.S."/>
            <person name="Venter S.N."/>
            <person name="James E.K."/>
        </authorList>
    </citation>
    <scope>NUCLEOTIDE SEQUENCE [LARGE SCALE GENOMIC DNA]</scope>
    <source>
        <strain evidence="4 5">GIMN1.004</strain>
    </source>
</reference>
<evidence type="ECO:0000256" key="3">
    <source>
        <dbReference type="SAM" id="MobiDB-lite"/>
    </source>
</evidence>
<comment type="caution">
    <text evidence="4">The sequence shown here is derived from an EMBL/GenBank/DDBJ whole genome shotgun (WGS) entry which is preliminary data.</text>
</comment>
<evidence type="ECO:0000313" key="5">
    <source>
        <dbReference type="Proteomes" id="UP000235616"/>
    </source>
</evidence>
<dbReference type="InterPro" id="IPR051159">
    <property type="entry name" value="Hexapeptide_acetyltransf"/>
</dbReference>
<protein>
    <submittedName>
        <fullName evidence="4">Putative colanic acid biosynthesis acetyltransferase</fullName>
    </submittedName>
</protein>
<dbReference type="AlphaFoldDB" id="A0A2N7VW23"/>
<dbReference type="Gene3D" id="2.160.10.10">
    <property type="entry name" value="Hexapeptide repeat proteins"/>
    <property type="match status" value="1"/>
</dbReference>
<dbReference type="Proteomes" id="UP000235616">
    <property type="component" value="Unassembled WGS sequence"/>
</dbReference>
<evidence type="ECO:0000313" key="4">
    <source>
        <dbReference type="EMBL" id="PMS21341.1"/>
    </source>
</evidence>
<dbReference type="CDD" id="cd05825">
    <property type="entry name" value="LbH_wcaF_like"/>
    <property type="match status" value="1"/>
</dbReference>
<dbReference type="PANTHER" id="PTHR23416:SF23">
    <property type="entry name" value="ACETYLTRANSFERASE C18B11.09C-RELATED"/>
    <property type="match status" value="1"/>
</dbReference>
<proteinExistence type="inferred from homology"/>
<sequence length="210" mass="23553">MPRVETPFPKDVSNGRQTGDQGAYEMTHSNRTIDLTLAGKGNYVHARGLPVRAAWFIVETFVINNRLVPISAVRVGLLRLFGAKIGRNCRFVHAIRVKWPWNLEVGDNSWFGESVWIYNQDRIRIGSNVCISQDTFLTCGSHDAATNMDLRVAPITIEDGVWITSKCVVQKGVTIGRSALVTPLSVVHRSLEPEGVYGGNPCQFIRWRFR</sequence>
<comment type="similarity">
    <text evidence="1">Belongs to the transferase hexapeptide repeat family.</text>
</comment>